<evidence type="ECO:0000313" key="2">
    <source>
        <dbReference type="EMBL" id="TQL76740.1"/>
    </source>
</evidence>
<evidence type="ECO:0000259" key="1">
    <source>
        <dbReference type="PROSITE" id="PS51186"/>
    </source>
</evidence>
<dbReference type="SUPFAM" id="SSF55729">
    <property type="entry name" value="Acyl-CoA N-acyltransferases (Nat)"/>
    <property type="match status" value="1"/>
</dbReference>
<dbReference type="Gene3D" id="3.40.630.30">
    <property type="match status" value="1"/>
</dbReference>
<dbReference type="OrthoDB" id="9797989at2"/>
<dbReference type="EMBL" id="VFOW01000001">
    <property type="protein sequence ID" value="TQL76740.1"/>
    <property type="molecule type" value="Genomic_DNA"/>
</dbReference>
<evidence type="ECO:0000313" key="3">
    <source>
        <dbReference type="Proteomes" id="UP000317043"/>
    </source>
</evidence>
<dbReference type="PANTHER" id="PTHR39173:SF1">
    <property type="entry name" value="ACETYLTRANSFERASE"/>
    <property type="match status" value="1"/>
</dbReference>
<dbReference type="InterPro" id="IPR016181">
    <property type="entry name" value="Acyl_CoA_acyltransferase"/>
</dbReference>
<dbReference type="PANTHER" id="PTHR39173">
    <property type="entry name" value="ACETYLTRANSFERASE"/>
    <property type="match status" value="1"/>
</dbReference>
<reference evidence="2 3" key="1">
    <citation type="submission" date="2019-06" db="EMBL/GenBank/DDBJ databases">
        <title>Sequencing the genomes of 1000 actinobacteria strains.</title>
        <authorList>
            <person name="Klenk H.-P."/>
        </authorList>
    </citation>
    <scope>NUCLEOTIDE SEQUENCE [LARGE SCALE GENOMIC DNA]</scope>
    <source>
        <strain evidence="2 3">DSM 45928</strain>
    </source>
</reference>
<dbReference type="Pfam" id="PF13302">
    <property type="entry name" value="Acetyltransf_3"/>
    <property type="match status" value="1"/>
</dbReference>
<dbReference type="Proteomes" id="UP000317043">
    <property type="component" value="Unassembled WGS sequence"/>
</dbReference>
<keyword evidence="2" id="KW-0808">Transferase</keyword>
<dbReference type="AlphaFoldDB" id="A0A543AW02"/>
<name>A0A543AW02_9ACTN</name>
<proteinExistence type="predicted"/>
<feature type="domain" description="N-acetyltransferase" evidence="1">
    <location>
        <begin position="28"/>
        <end position="166"/>
    </location>
</feature>
<keyword evidence="3" id="KW-1185">Reference proteome</keyword>
<protein>
    <submittedName>
        <fullName evidence="2">Putative acetyltransferase</fullName>
    </submittedName>
</protein>
<comment type="caution">
    <text evidence="2">The sequence shown here is derived from an EMBL/GenBank/DDBJ whole genome shotgun (WGS) entry which is preliminary data.</text>
</comment>
<sequence length="166" mass="18535">MITLPEPPRLTTPSTRVRLSYLVGEQADMIHRGSDTEWLAAASQDFDGFVADRVGVRERWGVPSEVFWYVSGDYYLGTLVVRHQLIEGEVGGHIGYHVVYPWQRRGHATAMLREGLGKLPELGIDRALLTVATDNLASQTVIERNGGVEDGVNQDGEVRFWIDISK</sequence>
<dbReference type="RefSeq" id="WP_142038590.1">
    <property type="nucleotide sequence ID" value="NZ_JBHTGS010000001.1"/>
</dbReference>
<dbReference type="PROSITE" id="PS51186">
    <property type="entry name" value="GNAT"/>
    <property type="match status" value="1"/>
</dbReference>
<dbReference type="InParanoid" id="A0A543AW02"/>
<organism evidence="2 3">
    <name type="scientific">Stackebrandtia endophytica</name>
    <dbReference type="NCBI Taxonomy" id="1496996"/>
    <lineage>
        <taxon>Bacteria</taxon>
        <taxon>Bacillati</taxon>
        <taxon>Actinomycetota</taxon>
        <taxon>Actinomycetes</taxon>
        <taxon>Glycomycetales</taxon>
        <taxon>Glycomycetaceae</taxon>
        <taxon>Stackebrandtia</taxon>
    </lineage>
</organism>
<dbReference type="GO" id="GO:0016747">
    <property type="term" value="F:acyltransferase activity, transferring groups other than amino-acyl groups"/>
    <property type="evidence" value="ECO:0007669"/>
    <property type="project" value="InterPro"/>
</dbReference>
<dbReference type="InterPro" id="IPR000182">
    <property type="entry name" value="GNAT_dom"/>
</dbReference>
<gene>
    <name evidence="2" type="ORF">FB566_2276</name>
</gene>
<accession>A0A543AW02</accession>